<evidence type="ECO:0000259" key="2">
    <source>
        <dbReference type="Pfam" id="PF20153"/>
    </source>
</evidence>
<dbReference type="InterPro" id="IPR045338">
    <property type="entry name" value="DUF6535"/>
</dbReference>
<dbReference type="EMBL" id="KZ302142">
    <property type="protein sequence ID" value="PFH47004.1"/>
    <property type="molecule type" value="Genomic_DNA"/>
</dbReference>
<feature type="transmembrane region" description="Helical" evidence="1">
    <location>
        <begin position="147"/>
        <end position="167"/>
    </location>
</feature>
<keyword evidence="1" id="KW-0472">Membrane</keyword>
<feature type="domain" description="DUF6535" evidence="2">
    <location>
        <begin position="2"/>
        <end position="172"/>
    </location>
</feature>
<dbReference type="OrthoDB" id="3235960at2759"/>
<sequence>MKKHDNSICEVWKDEIEKLLIFAALFSATLTAFVVESYRWLQEDYAQTSAHLLAQLSLQVNAIANNVNMTLSVHQKQASFTPDAKSVRINIFWFLSLVLCLSTVIVGILCFQWLREFLRQQPLSDRDAIIHRQMRFEGLIAWRVPEIVWTLPVILQLSVFLFFAGILDLLWSLHYVVATVISLGMGLTMSFVAFTTVAPLLQDVIKKSPPLFQCPYKSPLSWFFSKFMI</sequence>
<feature type="transmembrane region" description="Helical" evidence="1">
    <location>
        <begin position="20"/>
        <end position="41"/>
    </location>
</feature>
<evidence type="ECO:0000313" key="3">
    <source>
        <dbReference type="EMBL" id="PFH47004.1"/>
    </source>
</evidence>
<evidence type="ECO:0000256" key="1">
    <source>
        <dbReference type="SAM" id="Phobius"/>
    </source>
</evidence>
<keyword evidence="1" id="KW-1133">Transmembrane helix</keyword>
<organism evidence="3 4">
    <name type="scientific">Amanita thiersii Skay4041</name>
    <dbReference type="NCBI Taxonomy" id="703135"/>
    <lineage>
        <taxon>Eukaryota</taxon>
        <taxon>Fungi</taxon>
        <taxon>Dikarya</taxon>
        <taxon>Basidiomycota</taxon>
        <taxon>Agaricomycotina</taxon>
        <taxon>Agaricomycetes</taxon>
        <taxon>Agaricomycetidae</taxon>
        <taxon>Agaricales</taxon>
        <taxon>Pluteineae</taxon>
        <taxon>Amanitaceae</taxon>
        <taxon>Amanita</taxon>
    </lineage>
</organism>
<gene>
    <name evidence="3" type="ORF">AMATHDRAFT_125991</name>
</gene>
<keyword evidence="4" id="KW-1185">Reference proteome</keyword>
<feature type="transmembrane region" description="Helical" evidence="1">
    <location>
        <begin position="91"/>
        <end position="114"/>
    </location>
</feature>
<reference evidence="3 4" key="1">
    <citation type="submission" date="2014-02" db="EMBL/GenBank/DDBJ databases">
        <title>Transposable element dynamics among asymbiotic and ectomycorrhizal Amanita fungi.</title>
        <authorList>
            <consortium name="DOE Joint Genome Institute"/>
            <person name="Hess J."/>
            <person name="Skrede I."/>
            <person name="Wolfe B."/>
            <person name="LaButti K."/>
            <person name="Ohm R.A."/>
            <person name="Grigoriev I.V."/>
            <person name="Pringle A."/>
        </authorList>
    </citation>
    <scope>NUCLEOTIDE SEQUENCE [LARGE SCALE GENOMIC DNA]</scope>
    <source>
        <strain evidence="3 4">SKay4041</strain>
    </source>
</reference>
<accession>A0A2A9NCF2</accession>
<keyword evidence="1" id="KW-0812">Transmembrane</keyword>
<dbReference type="Proteomes" id="UP000242287">
    <property type="component" value="Unassembled WGS sequence"/>
</dbReference>
<dbReference type="AlphaFoldDB" id="A0A2A9NCF2"/>
<feature type="non-terminal residue" evidence="3">
    <location>
        <position position="229"/>
    </location>
</feature>
<name>A0A2A9NCF2_9AGAR</name>
<evidence type="ECO:0000313" key="4">
    <source>
        <dbReference type="Proteomes" id="UP000242287"/>
    </source>
</evidence>
<proteinExistence type="predicted"/>
<protein>
    <recommendedName>
        <fullName evidence="2">DUF6535 domain-containing protein</fullName>
    </recommendedName>
</protein>
<feature type="transmembrane region" description="Helical" evidence="1">
    <location>
        <begin position="173"/>
        <end position="201"/>
    </location>
</feature>
<dbReference type="Pfam" id="PF20153">
    <property type="entry name" value="DUF6535"/>
    <property type="match status" value="1"/>
</dbReference>